<dbReference type="InterPro" id="IPR034988">
    <property type="entry name" value="DAZ_BOULE_RRM"/>
</dbReference>
<dbReference type="GO" id="GO:0030154">
    <property type="term" value="P:cell differentiation"/>
    <property type="evidence" value="ECO:0007669"/>
    <property type="project" value="UniProtKB-KW"/>
</dbReference>
<evidence type="ECO:0000256" key="4">
    <source>
        <dbReference type="ARBA" id="ARBA00022782"/>
    </source>
</evidence>
<dbReference type="GeneID" id="141450724"/>
<protein>
    <submittedName>
        <fullName evidence="9">RRM domain-containing protein</fullName>
    </submittedName>
</protein>
<keyword evidence="4" id="KW-0221">Differentiation</keyword>
<name>T1HMN3_RHOPR</name>
<dbReference type="GO" id="GO:0070935">
    <property type="term" value="P:3'-UTR-mediated mRNA stabilization"/>
    <property type="evidence" value="ECO:0007669"/>
    <property type="project" value="TreeGrafter"/>
</dbReference>
<keyword evidence="6" id="KW-0744">Spermatogenesis</keyword>
<feature type="compositionally biased region" description="Low complexity" evidence="8">
    <location>
        <begin position="424"/>
        <end position="441"/>
    </location>
</feature>
<sequence>MANETNDMIRESVESSVTNTNSNNNINAPKYGTVIPNRVFVGGISAATTESDLVQLFSNYGRVTGTKIIADRAGVSKGYGFVTFETEDEAKRLQKDAENLVLKERRLNIAPAIRKQGFARNSYEAAQSGTASPIPMTANQVIRQNGVTFTFHNGMAFFPQQSMQPQPASPVTAIQNHVEPAPVYATGNPYGGMAQGSTPSAFPFSYVPQGQFFYHAAHYPYQIPIDGCYPMAEGPNGVMMPAHSAGETGGVLIPTQYYITQPSPQTELTYYGPQTQMSQITVPPQEGVTPIIYAAPRNYDPTSSSPIVYSEQNGVENPSSLSNLPNRKEEMDSKRRAICDTPVVSMHKPGNNKDREYSAMSRGRGGRGNGPFKGRKPPTSLPPNDNNNNTNNNQNAEMHKTSCAVTTTVVKARRSSTASHHPYNNNNNNNNNPNNNNNNIPPNLPFRSMYPCNHDPIRNPPPLCPIQVPQFPFYSSAPRQFLTAYSAHPTTRRGFCPRNKYGGRSRAKWYNRDSIEGGVEEGNCVLPNTLTPPITPRSPQGNEATQTDEDVLNSMETLAI</sequence>
<keyword evidence="7" id="KW-0694">RNA-binding</keyword>
<dbReference type="GO" id="GO:0003730">
    <property type="term" value="F:mRNA 3'-UTR binding"/>
    <property type="evidence" value="ECO:0007669"/>
    <property type="project" value="TreeGrafter"/>
</dbReference>
<dbReference type="GO" id="GO:0051321">
    <property type="term" value="P:meiotic cell cycle"/>
    <property type="evidence" value="ECO:0007669"/>
    <property type="project" value="UniProtKB-ARBA"/>
</dbReference>
<feature type="compositionally biased region" description="Low complexity" evidence="8">
    <location>
        <begin position="14"/>
        <end position="25"/>
    </location>
</feature>
<dbReference type="eggNOG" id="KOG0118">
    <property type="taxonomic scope" value="Eukaryota"/>
</dbReference>
<dbReference type="CDD" id="cd12412">
    <property type="entry name" value="RRM_DAZL_BOULE"/>
    <property type="match status" value="1"/>
</dbReference>
<accession>T1HMN3</accession>
<keyword evidence="2" id="KW-0217">Developmental protein</keyword>
<keyword evidence="5" id="KW-0810">Translation regulation</keyword>
<proteinExistence type="predicted"/>
<dbReference type="EnsemblMetazoa" id="RPRC005307-RA">
    <property type="protein sequence ID" value="RPRC005307-PA"/>
    <property type="gene ID" value="RPRC005307"/>
</dbReference>
<feature type="region of interest" description="Disordered" evidence="8">
    <location>
        <begin position="1"/>
        <end position="29"/>
    </location>
</feature>
<dbReference type="InParanoid" id="T1HMN3"/>
<comment type="subcellular location">
    <subcellularLocation>
        <location evidence="1">Cytoplasm</location>
    </subcellularLocation>
</comment>
<feature type="compositionally biased region" description="Low complexity" evidence="8">
    <location>
        <begin position="384"/>
        <end position="395"/>
    </location>
</feature>
<evidence type="ECO:0000256" key="6">
    <source>
        <dbReference type="ARBA" id="ARBA00022871"/>
    </source>
</evidence>
<dbReference type="HOGENOM" id="CLU_486913_0_0_1"/>
<dbReference type="Pfam" id="PF00076">
    <property type="entry name" value="RRM_1"/>
    <property type="match status" value="1"/>
</dbReference>
<dbReference type="PANTHER" id="PTHR11176:SF57">
    <property type="entry name" value="PROTEIN BOULE"/>
    <property type="match status" value="1"/>
</dbReference>
<evidence type="ECO:0000313" key="10">
    <source>
        <dbReference type="Proteomes" id="UP000015103"/>
    </source>
</evidence>
<dbReference type="SMART" id="SM00360">
    <property type="entry name" value="RRM"/>
    <property type="match status" value="1"/>
</dbReference>
<dbReference type="RefSeq" id="XP_073977543.1">
    <property type="nucleotide sequence ID" value="XM_074121442.1"/>
</dbReference>
<dbReference type="FunFam" id="3.30.70.330:FF:000167">
    <property type="entry name" value="protein boule-like isoform X1"/>
    <property type="match status" value="1"/>
</dbReference>
<organism evidence="9 10">
    <name type="scientific">Rhodnius prolixus</name>
    <name type="common">Triatomid bug</name>
    <dbReference type="NCBI Taxonomy" id="13249"/>
    <lineage>
        <taxon>Eukaryota</taxon>
        <taxon>Metazoa</taxon>
        <taxon>Ecdysozoa</taxon>
        <taxon>Arthropoda</taxon>
        <taxon>Hexapoda</taxon>
        <taxon>Insecta</taxon>
        <taxon>Pterygota</taxon>
        <taxon>Neoptera</taxon>
        <taxon>Paraneoptera</taxon>
        <taxon>Hemiptera</taxon>
        <taxon>Heteroptera</taxon>
        <taxon>Panheteroptera</taxon>
        <taxon>Cimicomorpha</taxon>
        <taxon>Reduviidae</taxon>
        <taxon>Triatominae</taxon>
        <taxon>Rhodnius</taxon>
    </lineage>
</organism>
<evidence type="ECO:0000256" key="3">
    <source>
        <dbReference type="ARBA" id="ARBA00022490"/>
    </source>
</evidence>
<feature type="region of interest" description="Disordered" evidence="8">
    <location>
        <begin position="310"/>
        <end position="443"/>
    </location>
</feature>
<evidence type="ECO:0000256" key="1">
    <source>
        <dbReference type="ARBA" id="ARBA00004496"/>
    </source>
</evidence>
<dbReference type="GO" id="GO:0045948">
    <property type="term" value="P:positive regulation of translational initiation"/>
    <property type="evidence" value="ECO:0007669"/>
    <property type="project" value="TreeGrafter"/>
</dbReference>
<evidence type="ECO:0000256" key="5">
    <source>
        <dbReference type="ARBA" id="ARBA00022845"/>
    </source>
</evidence>
<dbReference type="InterPro" id="IPR000504">
    <property type="entry name" value="RRM_dom"/>
</dbReference>
<feature type="compositionally biased region" description="Basic and acidic residues" evidence="8">
    <location>
        <begin position="326"/>
        <end position="338"/>
    </location>
</feature>
<reference evidence="9" key="1">
    <citation type="submission" date="2015-05" db="UniProtKB">
        <authorList>
            <consortium name="EnsemblMetazoa"/>
        </authorList>
    </citation>
    <scope>IDENTIFICATION</scope>
</reference>
<dbReference type="GO" id="GO:0007283">
    <property type="term" value="P:spermatogenesis"/>
    <property type="evidence" value="ECO:0007669"/>
    <property type="project" value="UniProtKB-KW"/>
</dbReference>
<evidence type="ECO:0000256" key="7">
    <source>
        <dbReference type="ARBA" id="ARBA00022884"/>
    </source>
</evidence>
<feature type="compositionally biased region" description="Polar residues" evidence="8">
    <location>
        <begin position="310"/>
        <end position="325"/>
    </location>
</feature>
<dbReference type="AlphaFoldDB" id="T1HMN3"/>
<dbReference type="SUPFAM" id="SSF54928">
    <property type="entry name" value="RNA-binding domain, RBD"/>
    <property type="match status" value="1"/>
</dbReference>
<evidence type="ECO:0000256" key="8">
    <source>
        <dbReference type="SAM" id="MobiDB-lite"/>
    </source>
</evidence>
<dbReference type="InterPro" id="IPR012677">
    <property type="entry name" value="Nucleotide-bd_a/b_plait_sf"/>
</dbReference>
<keyword evidence="10" id="KW-1185">Reference proteome</keyword>
<dbReference type="Proteomes" id="UP000015103">
    <property type="component" value="Unassembled WGS sequence"/>
</dbReference>
<keyword evidence="3" id="KW-0963">Cytoplasm</keyword>
<dbReference type="PROSITE" id="PS50102">
    <property type="entry name" value="RRM"/>
    <property type="match status" value="1"/>
</dbReference>
<dbReference type="PANTHER" id="PTHR11176">
    <property type="entry name" value="BOULE-RELATED"/>
    <property type="match status" value="1"/>
</dbReference>
<dbReference type="OMA" id="NDMIRES"/>
<dbReference type="GO" id="GO:0008494">
    <property type="term" value="F:translation activator activity"/>
    <property type="evidence" value="ECO:0007669"/>
    <property type="project" value="TreeGrafter"/>
</dbReference>
<dbReference type="STRING" id="13249.T1HMN3"/>
<dbReference type="EMBL" id="ACPB03008509">
    <property type="status" value="NOT_ANNOTATED_CDS"/>
    <property type="molecule type" value="Genomic_DNA"/>
</dbReference>
<dbReference type="GO" id="GO:0005737">
    <property type="term" value="C:cytoplasm"/>
    <property type="evidence" value="ECO:0007669"/>
    <property type="project" value="UniProtKB-SubCell"/>
</dbReference>
<dbReference type="VEuPathDB" id="VectorBase:RPRC005307"/>
<evidence type="ECO:0000256" key="2">
    <source>
        <dbReference type="ARBA" id="ARBA00022473"/>
    </source>
</evidence>
<feature type="compositionally biased region" description="Polar residues" evidence="8">
    <location>
        <begin position="403"/>
        <end position="423"/>
    </location>
</feature>
<dbReference type="Gene3D" id="3.30.70.330">
    <property type="match status" value="1"/>
</dbReference>
<dbReference type="InterPro" id="IPR035979">
    <property type="entry name" value="RBD_domain_sf"/>
</dbReference>
<evidence type="ECO:0000313" key="9">
    <source>
        <dbReference type="EnsemblMetazoa" id="RPRC005307-PA"/>
    </source>
</evidence>